<dbReference type="GO" id="GO:0016020">
    <property type="term" value="C:membrane"/>
    <property type="evidence" value="ECO:0007669"/>
    <property type="project" value="UniProtKB-SubCell"/>
</dbReference>
<comment type="catalytic activity">
    <reaction evidence="12">
        <text>6-deoxocastasterone + reduced [NADPH--hemoprotein reductase] + O2 = 6alpha-hydroxycastasterone + oxidized [NADPH--hemoprotein reductase] + H2O + H(+)</text>
        <dbReference type="Rhea" id="RHEA:69875"/>
        <dbReference type="Rhea" id="RHEA-COMP:11964"/>
        <dbReference type="Rhea" id="RHEA-COMP:11965"/>
        <dbReference type="ChEBI" id="CHEBI:15377"/>
        <dbReference type="ChEBI" id="CHEBI:15378"/>
        <dbReference type="ChEBI" id="CHEBI:15379"/>
        <dbReference type="ChEBI" id="CHEBI:20712"/>
        <dbReference type="ChEBI" id="CHEBI:20760"/>
        <dbReference type="ChEBI" id="CHEBI:57618"/>
        <dbReference type="ChEBI" id="CHEBI:58210"/>
    </reaction>
    <physiologicalReaction direction="left-to-right" evidence="12">
        <dbReference type="Rhea" id="RHEA:69876"/>
    </physiologicalReaction>
</comment>
<evidence type="ECO:0000256" key="7">
    <source>
        <dbReference type="ARBA" id="ARBA00022989"/>
    </source>
</evidence>
<evidence type="ECO:0000256" key="9">
    <source>
        <dbReference type="ARBA" id="ARBA00023004"/>
    </source>
</evidence>
<keyword evidence="7 17" id="KW-1133">Transmembrane helix</keyword>
<dbReference type="AlphaFoldDB" id="A0A2G9G2E8"/>
<dbReference type="Pfam" id="PF00067">
    <property type="entry name" value="p450"/>
    <property type="match status" value="1"/>
</dbReference>
<evidence type="ECO:0000256" key="5">
    <source>
        <dbReference type="ARBA" id="ARBA00022692"/>
    </source>
</evidence>
<dbReference type="InterPro" id="IPR017972">
    <property type="entry name" value="Cyt_P450_CS"/>
</dbReference>
<accession>A0A2G9G2E8</accession>
<dbReference type="GO" id="GO:0004497">
    <property type="term" value="F:monooxygenase activity"/>
    <property type="evidence" value="ECO:0007669"/>
    <property type="project" value="UniProtKB-KW"/>
</dbReference>
<comment type="subcellular location">
    <subcellularLocation>
        <location evidence="2">Membrane</location>
        <topology evidence="2">Single-pass membrane protein</topology>
    </subcellularLocation>
</comment>
<feature type="transmembrane region" description="Helical" evidence="17">
    <location>
        <begin position="6"/>
        <end position="22"/>
    </location>
</feature>
<evidence type="ECO:0000256" key="6">
    <source>
        <dbReference type="ARBA" id="ARBA00022723"/>
    </source>
</evidence>
<dbReference type="CDD" id="cd11043">
    <property type="entry name" value="CYP90-like"/>
    <property type="match status" value="1"/>
</dbReference>
<evidence type="ECO:0000256" key="11">
    <source>
        <dbReference type="ARBA" id="ARBA00023136"/>
    </source>
</evidence>
<dbReference type="InterPro" id="IPR036396">
    <property type="entry name" value="Cyt_P450_sf"/>
</dbReference>
<dbReference type="PANTHER" id="PTHR24286:SF169">
    <property type="entry name" value="CYTOCHROME P450 85A1"/>
    <property type="match status" value="1"/>
</dbReference>
<evidence type="ECO:0000256" key="13">
    <source>
        <dbReference type="ARBA" id="ARBA00051387"/>
    </source>
</evidence>
<evidence type="ECO:0000256" key="10">
    <source>
        <dbReference type="ARBA" id="ARBA00023033"/>
    </source>
</evidence>
<proteinExistence type="inferred from homology"/>
<comment type="similarity">
    <text evidence="3 16">Belongs to the cytochrome P450 family.</text>
</comment>
<sequence length="464" mass="53772">MAVLITVVSLVVFGFLFCFFLLKWNEIKYSRKGLPPGTMGWPFFGETSEFLKQGPEFMKNKRARYGKIFKTHILGSPAVISMDPELNRYILLNEKKGLIPGYPKSMVDILGNNIAAVYGPTHKYIRNNLLSLVGTPLVKNLLPKLDEYMRILLSDWDCKTIDIQDKTMEMAFLVQFKQIAEAEWSSIYDRFKTEFDKLYVGTISLPIYLPGTNYHHGFKARKNVTKILAELMERRRASAATCDDMLEHLLRDVDTSTTYKLNDVEIIDQIVTILYSGYETVSTTSMMAVKYLHDHPEALQQLREENFAIRNRKKAEEPLDWDDLKSMQFTRSVVYETLRLATVINGVLRKTTDHITLNGFVIPKGWRIYVYTREINYDPILYPEPFKFNPWRWLDGKLESHNYFLLFGGGTRLCPGKELGVAKVSTFLHYFVTTYRWEEVGGEEIVKFPRVEAPNGYHINVKKI</sequence>
<dbReference type="OrthoDB" id="1372046at2759"/>
<name>A0A2G9G2E8_9LAMI</name>
<keyword evidence="6 15" id="KW-0479">Metal-binding</keyword>
<keyword evidence="19" id="KW-1185">Reference proteome</keyword>
<reference evidence="19" key="1">
    <citation type="journal article" date="2018" name="Gigascience">
        <title>Genome assembly of the Pink Ipe (Handroanthus impetiginosus, Bignoniaceae), a highly valued, ecologically keystone Neotropical timber forest tree.</title>
        <authorList>
            <person name="Silva-Junior O.B."/>
            <person name="Grattapaglia D."/>
            <person name="Novaes E."/>
            <person name="Collevatti R.G."/>
        </authorList>
    </citation>
    <scope>NUCLEOTIDE SEQUENCE [LARGE SCALE GENOMIC DNA]</scope>
    <source>
        <strain evidence="19">cv. UFG-1</strain>
    </source>
</reference>
<dbReference type="PRINTS" id="PR00463">
    <property type="entry name" value="EP450I"/>
</dbReference>
<evidence type="ECO:0000256" key="8">
    <source>
        <dbReference type="ARBA" id="ARBA00023002"/>
    </source>
</evidence>
<comment type="cofactor">
    <cofactor evidence="1 15">
        <name>heme</name>
        <dbReference type="ChEBI" id="CHEBI:30413"/>
    </cofactor>
</comment>
<dbReference type="Proteomes" id="UP000231279">
    <property type="component" value="Unassembled WGS sequence"/>
</dbReference>
<protein>
    <recommendedName>
        <fullName evidence="14">C6-oxidase</fullName>
    </recommendedName>
</protein>
<dbReference type="InterPro" id="IPR002401">
    <property type="entry name" value="Cyt_P450_E_grp-I"/>
</dbReference>
<evidence type="ECO:0000256" key="2">
    <source>
        <dbReference type="ARBA" id="ARBA00004167"/>
    </source>
</evidence>
<dbReference type="GO" id="GO:0005506">
    <property type="term" value="F:iron ion binding"/>
    <property type="evidence" value="ECO:0007669"/>
    <property type="project" value="InterPro"/>
</dbReference>
<evidence type="ECO:0000256" key="3">
    <source>
        <dbReference type="ARBA" id="ARBA00010617"/>
    </source>
</evidence>
<dbReference type="STRING" id="429701.A0A2G9G2E8"/>
<dbReference type="FunFam" id="1.10.630.10:FF:000045">
    <property type="entry name" value="Cytochrome P450 85A1"/>
    <property type="match status" value="1"/>
</dbReference>
<evidence type="ECO:0000256" key="1">
    <source>
        <dbReference type="ARBA" id="ARBA00001971"/>
    </source>
</evidence>
<keyword evidence="9 15" id="KW-0408">Iron</keyword>
<evidence type="ECO:0000313" key="19">
    <source>
        <dbReference type="Proteomes" id="UP000231279"/>
    </source>
</evidence>
<dbReference type="GO" id="GO:0010268">
    <property type="term" value="P:brassinosteroid homeostasis"/>
    <property type="evidence" value="ECO:0007669"/>
    <property type="project" value="TreeGrafter"/>
</dbReference>
<feature type="binding site" description="axial binding residue" evidence="15">
    <location>
        <position position="414"/>
    </location>
    <ligand>
        <name>heme</name>
        <dbReference type="ChEBI" id="CHEBI:30413"/>
    </ligand>
    <ligandPart>
        <name>Fe</name>
        <dbReference type="ChEBI" id="CHEBI:18248"/>
    </ligandPart>
</feature>
<evidence type="ECO:0000256" key="17">
    <source>
        <dbReference type="SAM" id="Phobius"/>
    </source>
</evidence>
<evidence type="ECO:0000256" key="14">
    <source>
        <dbReference type="ARBA" id="ARBA00077945"/>
    </source>
</evidence>
<evidence type="ECO:0000256" key="4">
    <source>
        <dbReference type="ARBA" id="ARBA00022617"/>
    </source>
</evidence>
<dbReference type="SUPFAM" id="SSF48264">
    <property type="entry name" value="Cytochrome P450"/>
    <property type="match status" value="1"/>
</dbReference>
<evidence type="ECO:0000256" key="16">
    <source>
        <dbReference type="RuleBase" id="RU000461"/>
    </source>
</evidence>
<dbReference type="PANTHER" id="PTHR24286">
    <property type="entry name" value="CYTOCHROME P450 26"/>
    <property type="match status" value="1"/>
</dbReference>
<dbReference type="PROSITE" id="PS00086">
    <property type="entry name" value="CYTOCHROME_P450"/>
    <property type="match status" value="1"/>
</dbReference>
<organism evidence="18 19">
    <name type="scientific">Handroanthus impetiginosus</name>
    <dbReference type="NCBI Taxonomy" id="429701"/>
    <lineage>
        <taxon>Eukaryota</taxon>
        <taxon>Viridiplantae</taxon>
        <taxon>Streptophyta</taxon>
        <taxon>Embryophyta</taxon>
        <taxon>Tracheophyta</taxon>
        <taxon>Spermatophyta</taxon>
        <taxon>Magnoliopsida</taxon>
        <taxon>eudicotyledons</taxon>
        <taxon>Gunneridae</taxon>
        <taxon>Pentapetalae</taxon>
        <taxon>asterids</taxon>
        <taxon>lamiids</taxon>
        <taxon>Lamiales</taxon>
        <taxon>Bignoniaceae</taxon>
        <taxon>Crescentiina</taxon>
        <taxon>Tabebuia alliance</taxon>
        <taxon>Handroanthus</taxon>
    </lineage>
</organism>
<dbReference type="PRINTS" id="PR00385">
    <property type="entry name" value="P450"/>
</dbReference>
<keyword evidence="5 17" id="KW-0812">Transmembrane</keyword>
<evidence type="ECO:0000256" key="12">
    <source>
        <dbReference type="ARBA" id="ARBA00050617"/>
    </source>
</evidence>
<keyword evidence="8 16" id="KW-0560">Oxidoreductase</keyword>
<dbReference type="GO" id="GO:0016132">
    <property type="term" value="P:brassinosteroid biosynthetic process"/>
    <property type="evidence" value="ECO:0007669"/>
    <property type="project" value="TreeGrafter"/>
</dbReference>
<comment type="caution">
    <text evidence="18">The sequence shown here is derived from an EMBL/GenBank/DDBJ whole genome shotgun (WGS) entry which is preliminary data.</text>
</comment>
<keyword evidence="10 16" id="KW-0503">Monooxygenase</keyword>
<dbReference type="GO" id="GO:0016125">
    <property type="term" value="P:sterol metabolic process"/>
    <property type="evidence" value="ECO:0007669"/>
    <property type="project" value="TreeGrafter"/>
</dbReference>
<evidence type="ECO:0000313" key="18">
    <source>
        <dbReference type="EMBL" id="PIM99079.1"/>
    </source>
</evidence>
<comment type="catalytic activity">
    <reaction evidence="13">
        <text>6alpha-hydroxycastasterone + reduced [NADPH--hemoprotein reductase] + O2 = castasterone + oxidized [NADPH--hemoprotein reductase] + 2 H2O + H(+)</text>
        <dbReference type="Rhea" id="RHEA:69879"/>
        <dbReference type="Rhea" id="RHEA-COMP:11964"/>
        <dbReference type="Rhea" id="RHEA-COMP:11965"/>
        <dbReference type="ChEBI" id="CHEBI:15377"/>
        <dbReference type="ChEBI" id="CHEBI:15378"/>
        <dbReference type="ChEBI" id="CHEBI:15379"/>
        <dbReference type="ChEBI" id="CHEBI:20760"/>
        <dbReference type="ChEBI" id="CHEBI:23051"/>
        <dbReference type="ChEBI" id="CHEBI:57618"/>
        <dbReference type="ChEBI" id="CHEBI:58210"/>
    </reaction>
    <physiologicalReaction direction="left-to-right" evidence="13">
        <dbReference type="Rhea" id="RHEA:69880"/>
    </physiologicalReaction>
</comment>
<keyword evidence="4 15" id="KW-0349">Heme</keyword>
<dbReference type="GO" id="GO:0020037">
    <property type="term" value="F:heme binding"/>
    <property type="evidence" value="ECO:0007669"/>
    <property type="project" value="InterPro"/>
</dbReference>
<dbReference type="GO" id="GO:0009416">
    <property type="term" value="P:response to light stimulus"/>
    <property type="evidence" value="ECO:0007669"/>
    <property type="project" value="UniProtKB-ARBA"/>
</dbReference>
<dbReference type="GO" id="GO:0016705">
    <property type="term" value="F:oxidoreductase activity, acting on paired donors, with incorporation or reduction of molecular oxygen"/>
    <property type="evidence" value="ECO:0007669"/>
    <property type="project" value="InterPro"/>
</dbReference>
<dbReference type="Gene3D" id="1.10.630.10">
    <property type="entry name" value="Cytochrome P450"/>
    <property type="match status" value="1"/>
</dbReference>
<evidence type="ECO:0000256" key="15">
    <source>
        <dbReference type="PIRSR" id="PIRSR602401-1"/>
    </source>
</evidence>
<keyword evidence="11 17" id="KW-0472">Membrane</keyword>
<dbReference type="InterPro" id="IPR001128">
    <property type="entry name" value="Cyt_P450"/>
</dbReference>
<dbReference type="EMBL" id="NKXS01007830">
    <property type="protein sequence ID" value="PIM99079.1"/>
    <property type="molecule type" value="Genomic_DNA"/>
</dbReference>
<gene>
    <name evidence="18" type="ORF">CDL12_28428</name>
</gene>